<evidence type="ECO:0000313" key="5">
    <source>
        <dbReference type="Proteomes" id="UP000467841"/>
    </source>
</evidence>
<dbReference type="Gene3D" id="2.60.120.260">
    <property type="entry name" value="Galactose-binding domain-like"/>
    <property type="match status" value="1"/>
</dbReference>
<evidence type="ECO:0000259" key="2">
    <source>
        <dbReference type="Pfam" id="PF14683"/>
    </source>
</evidence>
<evidence type="ECO:0000313" key="4">
    <source>
        <dbReference type="EMBL" id="CAA7035945.1"/>
    </source>
</evidence>
<dbReference type="Proteomes" id="UP000467841">
    <property type="component" value="Unassembled WGS sequence"/>
</dbReference>
<evidence type="ECO:0000259" key="3">
    <source>
        <dbReference type="Pfam" id="PF14686"/>
    </source>
</evidence>
<dbReference type="InterPro" id="IPR051850">
    <property type="entry name" value="Polysacch_Lyase_4"/>
</dbReference>
<name>A0A6D2JGC9_9BRAS</name>
<gene>
    <name evidence="4" type="ORF">MERR_LOCUS23180</name>
</gene>
<dbReference type="OrthoDB" id="1103704at2759"/>
<dbReference type="SUPFAM" id="SSF49785">
    <property type="entry name" value="Galactose-binding domain-like"/>
    <property type="match status" value="1"/>
</dbReference>
<keyword evidence="5" id="KW-1185">Reference proteome</keyword>
<dbReference type="AlphaFoldDB" id="A0A6D2JGC9"/>
<dbReference type="PANTHER" id="PTHR32018:SF26">
    <property type="entry name" value="RHAMNOGALACTURONAN ENDOLYASE"/>
    <property type="match status" value="1"/>
</dbReference>
<dbReference type="Pfam" id="PF14686">
    <property type="entry name" value="fn3_3"/>
    <property type="match status" value="1"/>
</dbReference>
<feature type="domain" description="Rhamnogalacturonan lyase" evidence="2">
    <location>
        <begin position="170"/>
        <end position="361"/>
    </location>
</feature>
<dbReference type="GO" id="GO:0030246">
    <property type="term" value="F:carbohydrate binding"/>
    <property type="evidence" value="ECO:0007669"/>
    <property type="project" value="InterPro"/>
</dbReference>
<organism evidence="4 5">
    <name type="scientific">Microthlaspi erraticum</name>
    <dbReference type="NCBI Taxonomy" id="1685480"/>
    <lineage>
        <taxon>Eukaryota</taxon>
        <taxon>Viridiplantae</taxon>
        <taxon>Streptophyta</taxon>
        <taxon>Embryophyta</taxon>
        <taxon>Tracheophyta</taxon>
        <taxon>Spermatophyta</taxon>
        <taxon>Magnoliopsida</taxon>
        <taxon>eudicotyledons</taxon>
        <taxon>Gunneridae</taxon>
        <taxon>Pentapetalae</taxon>
        <taxon>rosids</taxon>
        <taxon>malvids</taxon>
        <taxon>Brassicales</taxon>
        <taxon>Brassicaceae</taxon>
        <taxon>Coluteocarpeae</taxon>
        <taxon>Microthlaspi</taxon>
    </lineage>
</organism>
<dbReference type="InterPro" id="IPR029411">
    <property type="entry name" value="RG-lyase_III"/>
</dbReference>
<feature type="domain" description="Rhamnogalacturonan lyase" evidence="3">
    <location>
        <begin position="85"/>
        <end position="156"/>
    </location>
</feature>
<comment type="caution">
    <text evidence="4">The sequence shown here is derived from an EMBL/GenBank/DDBJ whole genome shotgun (WGS) entry which is preliminary data.</text>
</comment>
<sequence>MNTTYSSKEPWKKVFGPVLVYLNSAPTPDLLWTDAKRQMATEVESWPYDFVKSVDYPLHHQRGTVKGQFFVMDSHKNKTKIFGEFAFVGLALPGKAGSWQTENKGYQFWTGADKMGMFTLANVRPGNYSLYASVPGFIGDYIYEHVVTITPGKEINVGPIVYEPPRNGPTLWEIGVPDRTAAEFYIPDPNPTLFTKLYLNHSNPPQHRFRQYGLWDRYSVLYPRNDLIYHTGVSDYKKDWFYAQVIRKAGNGTHQATTWQIVFNLKAVTQTGNYTLRVALAAATAADLLVRVNEANSEPIFTTGLIGRDNAIARHGIHGLYKLYSIDVHGKLLRVGNNTIFLTQDRCANLFSGVMYDYLRLEAPSEVR</sequence>
<evidence type="ECO:0008006" key="6">
    <source>
        <dbReference type="Google" id="ProtNLM"/>
    </source>
</evidence>
<dbReference type="CDD" id="cd10317">
    <property type="entry name" value="RGL4_C"/>
    <property type="match status" value="1"/>
</dbReference>
<dbReference type="SUPFAM" id="SSF49452">
    <property type="entry name" value="Starch-binding domain-like"/>
    <property type="match status" value="1"/>
</dbReference>
<dbReference type="Pfam" id="PF14683">
    <property type="entry name" value="CBM-like"/>
    <property type="match status" value="1"/>
</dbReference>
<dbReference type="InterPro" id="IPR008979">
    <property type="entry name" value="Galactose-bd-like_sf"/>
</dbReference>
<dbReference type="InterPro" id="IPR029413">
    <property type="entry name" value="RG-lyase_II"/>
</dbReference>
<keyword evidence="1" id="KW-0732">Signal</keyword>
<dbReference type="PANTHER" id="PTHR32018">
    <property type="entry name" value="RHAMNOGALACTURONATE LYASE FAMILY PROTEIN"/>
    <property type="match status" value="1"/>
</dbReference>
<reference evidence="4" key="1">
    <citation type="submission" date="2020-01" db="EMBL/GenBank/DDBJ databases">
        <authorList>
            <person name="Mishra B."/>
        </authorList>
    </citation>
    <scope>NUCLEOTIDE SEQUENCE [LARGE SCALE GENOMIC DNA]</scope>
</reference>
<dbReference type="InterPro" id="IPR013784">
    <property type="entry name" value="Carb-bd-like_fold"/>
</dbReference>
<proteinExistence type="predicted"/>
<dbReference type="EMBL" id="CACVBM020001162">
    <property type="protein sequence ID" value="CAA7035945.1"/>
    <property type="molecule type" value="Genomic_DNA"/>
</dbReference>
<evidence type="ECO:0000256" key="1">
    <source>
        <dbReference type="ARBA" id="ARBA00022729"/>
    </source>
</evidence>
<protein>
    <recommendedName>
        <fullName evidence="6">Rhamnogalacturonan endolyase</fullName>
    </recommendedName>
</protein>
<dbReference type="Gene3D" id="2.60.40.1120">
    <property type="entry name" value="Carboxypeptidase-like, regulatory domain"/>
    <property type="match status" value="1"/>
</dbReference>
<dbReference type="CDD" id="cd10316">
    <property type="entry name" value="RGL4_M"/>
    <property type="match status" value="1"/>
</dbReference>
<accession>A0A6D2JGC9</accession>